<evidence type="ECO:0000313" key="4">
    <source>
        <dbReference type="EMBL" id="UQX89938.1"/>
    </source>
</evidence>
<dbReference type="Pfam" id="PF02826">
    <property type="entry name" value="2-Hacid_dh_C"/>
    <property type="match status" value="1"/>
</dbReference>
<dbReference type="Gene3D" id="3.40.50.720">
    <property type="entry name" value="NAD(P)-binding Rossmann-like Domain"/>
    <property type="match status" value="2"/>
</dbReference>
<dbReference type="InterPro" id="IPR029753">
    <property type="entry name" value="D-isomer_DH_CS"/>
</dbReference>
<dbReference type="Proteomes" id="UP001056336">
    <property type="component" value="Chromosome"/>
</dbReference>
<dbReference type="CDD" id="cd12166">
    <property type="entry name" value="2-Hacid_dh_7"/>
    <property type="match status" value="1"/>
</dbReference>
<dbReference type="EMBL" id="CP097332">
    <property type="protein sequence ID" value="UQX89938.1"/>
    <property type="molecule type" value="Genomic_DNA"/>
</dbReference>
<feature type="domain" description="D-isomer specific 2-hydroxyacid dehydrogenase NAD-binding" evidence="3">
    <location>
        <begin position="108"/>
        <end position="274"/>
    </location>
</feature>
<keyword evidence="1" id="KW-0560">Oxidoreductase</keyword>
<keyword evidence="5" id="KW-1185">Reference proteome</keyword>
<dbReference type="PROSITE" id="PS00671">
    <property type="entry name" value="D_2_HYDROXYACID_DH_3"/>
    <property type="match status" value="1"/>
</dbReference>
<accession>A0ABY4R3G3</accession>
<name>A0ABY4R3G3_9ACTN</name>
<evidence type="ECO:0000313" key="5">
    <source>
        <dbReference type="Proteomes" id="UP001056336"/>
    </source>
</evidence>
<dbReference type="PANTHER" id="PTHR43333">
    <property type="entry name" value="2-HACID_DH_C DOMAIN-CONTAINING PROTEIN"/>
    <property type="match status" value="1"/>
</dbReference>
<reference evidence="4" key="1">
    <citation type="journal article" date="2018" name="Int. J. Syst. Evol. Microbiol.">
        <title>Jatrophihabitans telluris sp. nov., isolated from sediment soil of lava forest wetlands and the emended description of the genus Jatrophihabitans.</title>
        <authorList>
            <person name="Lee K.C."/>
            <person name="Suh M.K."/>
            <person name="Eom M.K."/>
            <person name="Kim K.K."/>
            <person name="Kim J.S."/>
            <person name="Kim D.S."/>
            <person name="Ko S.H."/>
            <person name="Shin Y.K."/>
            <person name="Lee J.S."/>
        </authorList>
    </citation>
    <scope>NUCLEOTIDE SEQUENCE</scope>
    <source>
        <strain evidence="4">N237</strain>
    </source>
</reference>
<evidence type="ECO:0000256" key="1">
    <source>
        <dbReference type="ARBA" id="ARBA00023002"/>
    </source>
</evidence>
<dbReference type="PANTHER" id="PTHR43333:SF1">
    <property type="entry name" value="D-ISOMER SPECIFIC 2-HYDROXYACID DEHYDROGENASE NAD-BINDING DOMAIN-CONTAINING PROTEIN"/>
    <property type="match status" value="1"/>
</dbReference>
<sequence>MISICLPSSTLLDRIDAVSPSLGLRERTVLWDAEEPSGDLAEVRFWVPAFLHANPEAAARAVAAMPELQVVQTQSAGVDNFIGVVRPPVQLCDARGVHGSSTSEWALTAILSVLREFPRFERAQHERRWDYAVTDELAGKSVLIVGAGDVGRQLERRLRACEANPVLVARTARDDVRGLEELADLLPSADVVVLIVPKTSQTVGMVDAAFLARMRDGALLVNAARGPVVVTDALVAELESGRLRAAVDVTDPEPLPASHPLWSAPNLLLTPHVGGSVLGFGNRVAALVAEQIRRFDAGEPLENVVTGEY</sequence>
<dbReference type="PROSITE" id="PS00670">
    <property type="entry name" value="D_2_HYDROXYACID_DH_2"/>
    <property type="match status" value="1"/>
</dbReference>
<reference evidence="4" key="2">
    <citation type="submission" date="2022-05" db="EMBL/GenBank/DDBJ databases">
        <authorList>
            <person name="Kim J.-S."/>
            <person name="Lee K."/>
            <person name="Suh M."/>
            <person name="Eom M."/>
            <person name="Kim J.-S."/>
            <person name="Kim D.-S."/>
            <person name="Ko S.-H."/>
            <person name="Shin Y."/>
            <person name="Lee J.-S."/>
        </authorList>
    </citation>
    <scope>NUCLEOTIDE SEQUENCE</scope>
    <source>
        <strain evidence="4">N237</strain>
    </source>
</reference>
<evidence type="ECO:0000259" key="3">
    <source>
        <dbReference type="Pfam" id="PF02826"/>
    </source>
</evidence>
<dbReference type="InterPro" id="IPR006140">
    <property type="entry name" value="D-isomer_DH_NAD-bd"/>
</dbReference>
<evidence type="ECO:0000256" key="2">
    <source>
        <dbReference type="ARBA" id="ARBA00023027"/>
    </source>
</evidence>
<proteinExistence type="predicted"/>
<organism evidence="4 5">
    <name type="scientific">Jatrophihabitans telluris</name>
    <dbReference type="NCBI Taxonomy" id="2038343"/>
    <lineage>
        <taxon>Bacteria</taxon>
        <taxon>Bacillati</taxon>
        <taxon>Actinomycetota</taxon>
        <taxon>Actinomycetes</taxon>
        <taxon>Jatrophihabitantales</taxon>
        <taxon>Jatrophihabitantaceae</taxon>
        <taxon>Jatrophihabitans</taxon>
    </lineage>
</organism>
<dbReference type="SUPFAM" id="SSF51735">
    <property type="entry name" value="NAD(P)-binding Rossmann-fold domains"/>
    <property type="match status" value="1"/>
</dbReference>
<dbReference type="InterPro" id="IPR036291">
    <property type="entry name" value="NAD(P)-bd_dom_sf"/>
</dbReference>
<protein>
    <submittedName>
        <fullName evidence="4">2-hydroxyacid dehydrogenase</fullName>
    </submittedName>
</protein>
<gene>
    <name evidence="4" type="ORF">M6D93_08005</name>
</gene>
<keyword evidence="2" id="KW-0520">NAD</keyword>